<keyword evidence="6" id="KW-0539">Nucleus</keyword>
<dbReference type="Gene3D" id="4.10.240.10">
    <property type="entry name" value="Zn(2)-C6 fungal-type DNA-binding domain"/>
    <property type="match status" value="1"/>
</dbReference>
<dbReference type="Pfam" id="PF00172">
    <property type="entry name" value="Zn_clus"/>
    <property type="match status" value="1"/>
</dbReference>
<accession>A0ABR4K452</accession>
<dbReference type="CDD" id="cd12148">
    <property type="entry name" value="fungal_TF_MHR"/>
    <property type="match status" value="1"/>
</dbReference>
<dbReference type="PANTHER" id="PTHR46910">
    <property type="entry name" value="TRANSCRIPTION FACTOR PDR1"/>
    <property type="match status" value="1"/>
</dbReference>
<feature type="region of interest" description="Disordered" evidence="7">
    <location>
        <begin position="621"/>
        <end position="660"/>
    </location>
</feature>
<dbReference type="InterPro" id="IPR001138">
    <property type="entry name" value="Zn2Cys6_DnaBD"/>
</dbReference>
<feature type="compositionally biased region" description="Polar residues" evidence="7">
    <location>
        <begin position="629"/>
        <end position="655"/>
    </location>
</feature>
<evidence type="ECO:0000259" key="8">
    <source>
        <dbReference type="PROSITE" id="PS50048"/>
    </source>
</evidence>
<evidence type="ECO:0000313" key="10">
    <source>
        <dbReference type="Proteomes" id="UP001610444"/>
    </source>
</evidence>
<evidence type="ECO:0000256" key="5">
    <source>
        <dbReference type="ARBA" id="ARBA00023163"/>
    </source>
</evidence>
<evidence type="ECO:0000256" key="1">
    <source>
        <dbReference type="ARBA" id="ARBA00004123"/>
    </source>
</evidence>
<dbReference type="SMART" id="SM00906">
    <property type="entry name" value="Fungal_trans"/>
    <property type="match status" value="1"/>
</dbReference>
<dbReference type="PANTHER" id="PTHR46910:SF3">
    <property type="entry name" value="HALOTOLERANCE PROTEIN 9-RELATED"/>
    <property type="match status" value="1"/>
</dbReference>
<dbReference type="PROSITE" id="PS00463">
    <property type="entry name" value="ZN2_CY6_FUNGAL_1"/>
    <property type="match status" value="1"/>
</dbReference>
<evidence type="ECO:0000313" key="9">
    <source>
        <dbReference type="EMBL" id="KAL2847100.1"/>
    </source>
</evidence>
<name>A0ABR4K452_9EURO</name>
<dbReference type="SUPFAM" id="SSF57701">
    <property type="entry name" value="Zn2/Cys6 DNA-binding domain"/>
    <property type="match status" value="1"/>
</dbReference>
<keyword evidence="3" id="KW-0805">Transcription regulation</keyword>
<dbReference type="GeneID" id="98155816"/>
<keyword evidence="5" id="KW-0804">Transcription</keyword>
<evidence type="ECO:0000256" key="3">
    <source>
        <dbReference type="ARBA" id="ARBA00023015"/>
    </source>
</evidence>
<keyword evidence="4" id="KW-0238">DNA-binding</keyword>
<comment type="subcellular location">
    <subcellularLocation>
        <location evidence="1">Nucleus</location>
    </subcellularLocation>
</comment>
<evidence type="ECO:0000256" key="2">
    <source>
        <dbReference type="ARBA" id="ARBA00022723"/>
    </source>
</evidence>
<dbReference type="SMART" id="SM00066">
    <property type="entry name" value="GAL4"/>
    <property type="match status" value="1"/>
</dbReference>
<proteinExistence type="predicted"/>
<keyword evidence="10" id="KW-1185">Reference proteome</keyword>
<dbReference type="InterPro" id="IPR007219">
    <property type="entry name" value="XnlR_reg_dom"/>
</dbReference>
<gene>
    <name evidence="9" type="ORF">BJX68DRAFT_240221</name>
</gene>
<dbReference type="InterPro" id="IPR050987">
    <property type="entry name" value="AtrR-like"/>
</dbReference>
<feature type="domain" description="Zn(2)-C6 fungal-type" evidence="8">
    <location>
        <begin position="7"/>
        <end position="41"/>
    </location>
</feature>
<protein>
    <submittedName>
        <fullName evidence="9">Fungal-specific transcription factor domain-containing protein</fullName>
    </submittedName>
</protein>
<reference evidence="9 10" key="1">
    <citation type="submission" date="2024-07" db="EMBL/GenBank/DDBJ databases">
        <title>Section-level genome sequencing and comparative genomics of Aspergillus sections Usti and Cavernicolus.</title>
        <authorList>
            <consortium name="Lawrence Berkeley National Laboratory"/>
            <person name="Nybo J.L."/>
            <person name="Vesth T.C."/>
            <person name="Theobald S."/>
            <person name="Frisvad J.C."/>
            <person name="Larsen T.O."/>
            <person name="Kjaerboelling I."/>
            <person name="Rothschild-Mancinelli K."/>
            <person name="Lyhne E.K."/>
            <person name="Kogle M.E."/>
            <person name="Barry K."/>
            <person name="Clum A."/>
            <person name="Na H."/>
            <person name="Ledsgaard L."/>
            <person name="Lin J."/>
            <person name="Lipzen A."/>
            <person name="Kuo A."/>
            <person name="Riley R."/>
            <person name="Mondo S."/>
            <person name="LaButti K."/>
            <person name="Haridas S."/>
            <person name="Pangalinan J."/>
            <person name="Salamov A.A."/>
            <person name="Simmons B.A."/>
            <person name="Magnuson J.K."/>
            <person name="Chen J."/>
            <person name="Drula E."/>
            <person name="Henrissat B."/>
            <person name="Wiebenga A."/>
            <person name="Lubbers R.J."/>
            <person name="Gomes A.C."/>
            <person name="Macurrencykelacurrency M.R."/>
            <person name="Stajich J."/>
            <person name="Grigoriev I.V."/>
            <person name="Mortensen U.H."/>
            <person name="De vries R.P."/>
            <person name="Baker S.E."/>
            <person name="Andersen M.R."/>
        </authorList>
    </citation>
    <scope>NUCLEOTIDE SEQUENCE [LARGE SCALE GENOMIC DNA]</scope>
    <source>
        <strain evidence="9 10">CBS 756.74</strain>
    </source>
</reference>
<dbReference type="PROSITE" id="PS50048">
    <property type="entry name" value="ZN2_CY6_FUNGAL_2"/>
    <property type="match status" value="1"/>
</dbReference>
<dbReference type="RefSeq" id="XP_070897547.1">
    <property type="nucleotide sequence ID" value="XM_071040652.1"/>
</dbReference>
<evidence type="ECO:0000256" key="4">
    <source>
        <dbReference type="ARBA" id="ARBA00023125"/>
    </source>
</evidence>
<dbReference type="Proteomes" id="UP001610444">
    <property type="component" value="Unassembled WGS sequence"/>
</dbReference>
<dbReference type="InterPro" id="IPR036864">
    <property type="entry name" value="Zn2-C6_fun-type_DNA-bd_sf"/>
</dbReference>
<evidence type="ECO:0000256" key="6">
    <source>
        <dbReference type="ARBA" id="ARBA00023242"/>
    </source>
</evidence>
<dbReference type="Pfam" id="PF04082">
    <property type="entry name" value="Fungal_trans"/>
    <property type="match status" value="1"/>
</dbReference>
<evidence type="ECO:0000256" key="7">
    <source>
        <dbReference type="SAM" id="MobiDB-lite"/>
    </source>
</evidence>
<sequence length="706" mass="79219">MGLFHKACDRCRSRKSRCRVEESVAEVACQYCHSRNLPCTFSYQKHRQRRKNPDEIVGAASSRATSVTTPRIPRQLISSEPVEQENIDGHASLYIDHLLDRNEFRQLSRPNSSHDQLTTLLGPSPNISFFPAKRVQAISQRLGHTKLENLLDTIRVFIASRLKSSSSPALPNLDDYFDRNAESAHLSPGQPLVEEYIRTYMQQIHPFHPFLDNHSFEKRALSTTIEQDLATDKPWACLYYAVVAVGCQHNDGGGYETKTGSSWAYFERALVLWRDTCLLRGSLTSLQALMAMAIFCQALSGFGLESAILAEAAVLAQHLGINRITSASDSSSTRTFWVLFYMEKTSCFTTGKVPTLQDAHISCPLPASGVRPFSDYDWFVSFVRYARLASKIQSRLLTISSVPQPWASRYSAVKSLQSELQGWRDSIPSRFRPGEPLRPRLLLETHAVSIALRCHYYYHYAYQTLTWTLLHCENDGLDAGQLLDLRTELMQTARSMLELTSYIEISPSTPLWLLALMPLSSLMILFDLVIHNPSHPETSLNMALLDIASGHFSRIEYSSNGILPGSLISEFAHLARQYISDIRLNTTRQHGYQSTASNTGFRIAQPPQKRLSLSSTAHNMATEPHTSHEIQMSSDTPLKHTSSAMAHQQVEQPSNAGHDLATSLSDMASMTATHDQLFLPQVDANMIDLQFLGVDLMGLFDPAFYP</sequence>
<comment type="caution">
    <text evidence="9">The sequence shown here is derived from an EMBL/GenBank/DDBJ whole genome shotgun (WGS) entry which is preliminary data.</text>
</comment>
<keyword evidence="2" id="KW-0479">Metal-binding</keyword>
<dbReference type="EMBL" id="JBFXLR010000030">
    <property type="protein sequence ID" value="KAL2847100.1"/>
    <property type="molecule type" value="Genomic_DNA"/>
</dbReference>
<organism evidence="9 10">
    <name type="scientific">Aspergillus pseudodeflectus</name>
    <dbReference type="NCBI Taxonomy" id="176178"/>
    <lineage>
        <taxon>Eukaryota</taxon>
        <taxon>Fungi</taxon>
        <taxon>Dikarya</taxon>
        <taxon>Ascomycota</taxon>
        <taxon>Pezizomycotina</taxon>
        <taxon>Eurotiomycetes</taxon>
        <taxon>Eurotiomycetidae</taxon>
        <taxon>Eurotiales</taxon>
        <taxon>Aspergillaceae</taxon>
        <taxon>Aspergillus</taxon>
        <taxon>Aspergillus subgen. Nidulantes</taxon>
    </lineage>
</organism>